<evidence type="ECO:0000256" key="6">
    <source>
        <dbReference type="ARBA" id="ARBA00023125"/>
    </source>
</evidence>
<keyword evidence="3" id="KW-0227">DNA damage</keyword>
<keyword evidence="7" id="KW-0456">Lyase</keyword>
<comment type="similarity">
    <text evidence="1 8">Belongs to the SOS response-associated peptidase family.</text>
</comment>
<dbReference type="SUPFAM" id="SSF143081">
    <property type="entry name" value="BB1717-like"/>
    <property type="match status" value="1"/>
</dbReference>
<evidence type="ECO:0000256" key="2">
    <source>
        <dbReference type="ARBA" id="ARBA00022670"/>
    </source>
</evidence>
<keyword evidence="5" id="KW-0190">Covalent protein-DNA linkage</keyword>
<comment type="caution">
    <text evidence="9">The sequence shown here is derived from an EMBL/GenBank/DDBJ whole genome shotgun (WGS) entry which is preliminary data.</text>
</comment>
<evidence type="ECO:0000256" key="1">
    <source>
        <dbReference type="ARBA" id="ARBA00008136"/>
    </source>
</evidence>
<protein>
    <recommendedName>
        <fullName evidence="8">Abasic site processing protein</fullName>
        <ecNumber evidence="8">3.4.-.-</ecNumber>
    </recommendedName>
</protein>
<keyword evidence="2 8" id="KW-0645">Protease</keyword>
<evidence type="ECO:0000256" key="7">
    <source>
        <dbReference type="ARBA" id="ARBA00023239"/>
    </source>
</evidence>
<evidence type="ECO:0000256" key="4">
    <source>
        <dbReference type="ARBA" id="ARBA00022801"/>
    </source>
</evidence>
<proteinExistence type="inferred from homology"/>
<dbReference type="GO" id="GO:0008233">
    <property type="term" value="F:peptidase activity"/>
    <property type="evidence" value="ECO:0007669"/>
    <property type="project" value="UniProtKB-KW"/>
</dbReference>
<keyword evidence="10" id="KW-1185">Reference proteome</keyword>
<organism evidence="9 10">
    <name type="scientific">Galbitalea soli</name>
    <dbReference type="NCBI Taxonomy" id="1268042"/>
    <lineage>
        <taxon>Bacteria</taxon>
        <taxon>Bacillati</taxon>
        <taxon>Actinomycetota</taxon>
        <taxon>Actinomycetes</taxon>
        <taxon>Micrococcales</taxon>
        <taxon>Microbacteriaceae</taxon>
        <taxon>Galbitalea</taxon>
    </lineage>
</organism>
<dbReference type="GO" id="GO:0106300">
    <property type="term" value="P:protein-DNA covalent cross-linking repair"/>
    <property type="evidence" value="ECO:0007669"/>
    <property type="project" value="InterPro"/>
</dbReference>
<sequence length="228" mass="25479">MCGRFVVNERLTLPGLFEPDDLTPNYNVAPTTPIALARQRHGTREITRAHWGFVPPWATSMKQRPQPINARIETVSSSGMFRKAFASGRCIIPASGYYEWTITETGKQPHYIFDPDNALAMAGIVTAWRDPAKTEDDETRWVLSTAIITRDAHVAPGEVHDRMPACLTPDAYHDWLSPELDTASALAILDRESLEVAHRLTHYEVSRDVNSVRNNGPQLLRPLPADPA</sequence>
<dbReference type="EMBL" id="JAAGWZ010000004">
    <property type="protein sequence ID" value="NEM92256.1"/>
    <property type="molecule type" value="Genomic_DNA"/>
</dbReference>
<evidence type="ECO:0000313" key="9">
    <source>
        <dbReference type="EMBL" id="NEM92256.1"/>
    </source>
</evidence>
<dbReference type="PANTHER" id="PTHR13604:SF0">
    <property type="entry name" value="ABASIC SITE PROCESSING PROTEIN HMCES"/>
    <property type="match status" value="1"/>
</dbReference>
<gene>
    <name evidence="9" type="ORF">G3T37_12940</name>
</gene>
<evidence type="ECO:0000313" key="10">
    <source>
        <dbReference type="Proteomes" id="UP000479756"/>
    </source>
</evidence>
<dbReference type="RefSeq" id="WP_163474307.1">
    <property type="nucleotide sequence ID" value="NZ_JAAGWZ010000004.1"/>
</dbReference>
<dbReference type="InterPro" id="IPR003738">
    <property type="entry name" value="SRAP"/>
</dbReference>
<evidence type="ECO:0000256" key="5">
    <source>
        <dbReference type="ARBA" id="ARBA00023124"/>
    </source>
</evidence>
<dbReference type="AlphaFoldDB" id="A0A7C9TRK2"/>
<reference evidence="9 10" key="1">
    <citation type="journal article" date="2014" name="Int. J. Syst. Evol. Microbiol.">
        <title>Description of Galbitalea soli gen. nov., sp. nov., and Frondihabitans sucicola sp. nov.</title>
        <authorList>
            <person name="Kim S.J."/>
            <person name="Lim J.M."/>
            <person name="Ahn J.H."/>
            <person name="Weon H.Y."/>
            <person name="Hamada M."/>
            <person name="Suzuki K."/>
            <person name="Ahn T.Y."/>
            <person name="Kwon S.W."/>
        </authorList>
    </citation>
    <scope>NUCLEOTIDE SEQUENCE [LARGE SCALE GENOMIC DNA]</scope>
    <source>
        <strain evidence="9 10">NBRC 108727</strain>
    </source>
</reference>
<dbReference type="PANTHER" id="PTHR13604">
    <property type="entry name" value="DC12-RELATED"/>
    <property type="match status" value="1"/>
</dbReference>
<evidence type="ECO:0000256" key="3">
    <source>
        <dbReference type="ARBA" id="ARBA00022763"/>
    </source>
</evidence>
<accession>A0A7C9TRK2</accession>
<dbReference type="Proteomes" id="UP000479756">
    <property type="component" value="Unassembled WGS sequence"/>
</dbReference>
<name>A0A7C9TRK2_9MICO</name>
<keyword evidence="4 8" id="KW-0378">Hydrolase</keyword>
<keyword evidence="6" id="KW-0238">DNA-binding</keyword>
<dbReference type="EC" id="3.4.-.-" evidence="8"/>
<dbReference type="Pfam" id="PF02586">
    <property type="entry name" value="SRAP"/>
    <property type="match status" value="1"/>
</dbReference>
<dbReference type="InterPro" id="IPR036590">
    <property type="entry name" value="SRAP-like"/>
</dbReference>
<dbReference type="GO" id="GO:0006508">
    <property type="term" value="P:proteolysis"/>
    <property type="evidence" value="ECO:0007669"/>
    <property type="project" value="UniProtKB-KW"/>
</dbReference>
<dbReference type="GO" id="GO:0003697">
    <property type="term" value="F:single-stranded DNA binding"/>
    <property type="evidence" value="ECO:0007669"/>
    <property type="project" value="InterPro"/>
</dbReference>
<dbReference type="Gene3D" id="3.90.1680.10">
    <property type="entry name" value="SOS response associated peptidase-like"/>
    <property type="match status" value="1"/>
</dbReference>
<dbReference type="GO" id="GO:0016829">
    <property type="term" value="F:lyase activity"/>
    <property type="evidence" value="ECO:0007669"/>
    <property type="project" value="UniProtKB-KW"/>
</dbReference>
<evidence type="ECO:0000256" key="8">
    <source>
        <dbReference type="RuleBase" id="RU364100"/>
    </source>
</evidence>